<proteinExistence type="predicted"/>
<dbReference type="STRING" id="1236970.JCM9140_3758"/>
<comment type="caution">
    <text evidence="1">The sequence shown here is derived from an EMBL/GenBank/DDBJ whole genome shotgun (WGS) entry which is preliminary data.</text>
</comment>
<dbReference type="AlphaFoldDB" id="W4Q6L8"/>
<name>W4Q6L8_9BACI</name>
<reference evidence="1" key="1">
    <citation type="journal article" date="2014" name="Genome Announc.">
        <title>Draft Genome Sequences of Three Alkaliphilic Bacillus Strains, Bacillus wakoensis JCM 9140T, Bacillus akibai JCM 9157T, and Bacillus hemicellulosilyticus JCM 9152T.</title>
        <authorList>
            <person name="Yuki M."/>
            <person name="Oshima K."/>
            <person name="Suda W."/>
            <person name="Oshida Y."/>
            <person name="Kitamura K."/>
            <person name="Iida T."/>
            <person name="Hattori M."/>
            <person name="Ohkuma M."/>
        </authorList>
    </citation>
    <scope>NUCLEOTIDE SEQUENCE [LARGE SCALE GENOMIC DNA]</scope>
    <source>
        <strain evidence="1">JCM 9140</strain>
    </source>
</reference>
<sequence length="53" mass="5700">MDDSDHLFGFSTTSQSTQHGGAAKLIDVPVTTGGCRSRIDIIRVVTGTFLWFG</sequence>
<evidence type="ECO:0000313" key="2">
    <source>
        <dbReference type="Proteomes" id="UP000018890"/>
    </source>
</evidence>
<accession>W4Q6L8</accession>
<evidence type="ECO:0000313" key="1">
    <source>
        <dbReference type="EMBL" id="GAE27605.1"/>
    </source>
</evidence>
<gene>
    <name evidence="1" type="ORF">JCM9140_3758</name>
</gene>
<protein>
    <submittedName>
        <fullName evidence="1">Uncharacterized protein</fullName>
    </submittedName>
</protein>
<organism evidence="1 2">
    <name type="scientific">Halalkalibacter wakoensis JCM 9140</name>
    <dbReference type="NCBI Taxonomy" id="1236970"/>
    <lineage>
        <taxon>Bacteria</taxon>
        <taxon>Bacillati</taxon>
        <taxon>Bacillota</taxon>
        <taxon>Bacilli</taxon>
        <taxon>Bacillales</taxon>
        <taxon>Bacillaceae</taxon>
        <taxon>Halalkalibacter</taxon>
    </lineage>
</organism>
<dbReference type="RefSeq" id="WP_156314907.1">
    <property type="nucleotide sequence ID" value="NZ_BAUT01000057.1"/>
</dbReference>
<keyword evidence="2" id="KW-1185">Reference proteome</keyword>
<dbReference type="Proteomes" id="UP000018890">
    <property type="component" value="Unassembled WGS sequence"/>
</dbReference>
<dbReference type="EMBL" id="BAUT01000057">
    <property type="protein sequence ID" value="GAE27605.1"/>
    <property type="molecule type" value="Genomic_DNA"/>
</dbReference>